<dbReference type="OrthoDB" id="360540at2759"/>
<accession>A0A6A6TXQ7</accession>
<sequence>MQRALEQCIDQKEYNTYQHSLQAIQNNPNPTHSKLQLSPWLPLIISSRNLASSDIHIIILPSSYCTTLLRASSSAIFTDRIGASDSEDLLDAFPHHTTSNILVSSLFHADKKWFARLDACSLKDAQYTNLSGSEDHGAAPLQTLQQLDHRLTSSRRGSSAIARLLEQQDRDIQYRWHKPFYLTSEAEIAEVGAKVFDGVKKIFADIVEMLKGDGDGDEGEEILLGMGFSFDVVTDKDGGNVRFVELKIFGAMTGCGSCLFQWISDARILYGVKDFLEFRVAVASRG</sequence>
<reference evidence="1" key="1">
    <citation type="journal article" date="2020" name="Stud. Mycol.">
        <title>101 Dothideomycetes genomes: a test case for predicting lifestyles and emergence of pathogens.</title>
        <authorList>
            <person name="Haridas S."/>
            <person name="Albert R."/>
            <person name="Binder M."/>
            <person name="Bloem J."/>
            <person name="Labutti K."/>
            <person name="Salamov A."/>
            <person name="Andreopoulos B."/>
            <person name="Baker S."/>
            <person name="Barry K."/>
            <person name="Bills G."/>
            <person name="Bluhm B."/>
            <person name="Cannon C."/>
            <person name="Castanera R."/>
            <person name="Culley D."/>
            <person name="Daum C."/>
            <person name="Ezra D."/>
            <person name="Gonzalez J."/>
            <person name="Henrissat B."/>
            <person name="Kuo A."/>
            <person name="Liang C."/>
            <person name="Lipzen A."/>
            <person name="Lutzoni F."/>
            <person name="Magnuson J."/>
            <person name="Mondo S."/>
            <person name="Nolan M."/>
            <person name="Ohm R."/>
            <person name="Pangilinan J."/>
            <person name="Park H.-J."/>
            <person name="Ramirez L."/>
            <person name="Alfaro M."/>
            <person name="Sun H."/>
            <person name="Tritt A."/>
            <person name="Yoshinaga Y."/>
            <person name="Zwiers L.-H."/>
            <person name="Turgeon B."/>
            <person name="Goodwin S."/>
            <person name="Spatafora J."/>
            <person name="Crous P."/>
            <person name="Grigoriev I."/>
        </authorList>
    </citation>
    <scope>NUCLEOTIDE SEQUENCE</scope>
    <source>
        <strain evidence="1">CBS 115976</strain>
    </source>
</reference>
<proteinExistence type="predicted"/>
<dbReference type="EMBL" id="MU004242">
    <property type="protein sequence ID" value="KAF2664500.1"/>
    <property type="molecule type" value="Genomic_DNA"/>
</dbReference>
<dbReference type="Proteomes" id="UP000799302">
    <property type="component" value="Unassembled WGS sequence"/>
</dbReference>
<dbReference type="AlphaFoldDB" id="A0A6A6TXQ7"/>
<name>A0A6A6TXQ7_9PEZI</name>
<keyword evidence="2" id="KW-1185">Reference proteome</keyword>
<evidence type="ECO:0000313" key="2">
    <source>
        <dbReference type="Proteomes" id="UP000799302"/>
    </source>
</evidence>
<evidence type="ECO:0000313" key="1">
    <source>
        <dbReference type="EMBL" id="KAF2664500.1"/>
    </source>
</evidence>
<gene>
    <name evidence="1" type="ORF">BT63DRAFT_417860</name>
</gene>
<protein>
    <submittedName>
        <fullName evidence="1">Uncharacterized protein</fullName>
    </submittedName>
</protein>
<organism evidence="1 2">
    <name type="scientific">Microthyrium microscopicum</name>
    <dbReference type="NCBI Taxonomy" id="703497"/>
    <lineage>
        <taxon>Eukaryota</taxon>
        <taxon>Fungi</taxon>
        <taxon>Dikarya</taxon>
        <taxon>Ascomycota</taxon>
        <taxon>Pezizomycotina</taxon>
        <taxon>Dothideomycetes</taxon>
        <taxon>Dothideomycetes incertae sedis</taxon>
        <taxon>Microthyriales</taxon>
        <taxon>Microthyriaceae</taxon>
        <taxon>Microthyrium</taxon>
    </lineage>
</organism>